<feature type="coiled-coil region" evidence="1">
    <location>
        <begin position="122"/>
        <end position="149"/>
    </location>
</feature>
<evidence type="ECO:0000313" key="3">
    <source>
        <dbReference type="Proteomes" id="UP000614058"/>
    </source>
</evidence>
<evidence type="ECO:0000256" key="1">
    <source>
        <dbReference type="SAM" id="Coils"/>
    </source>
</evidence>
<dbReference type="RefSeq" id="WP_200522771.1">
    <property type="nucleotide sequence ID" value="NZ_JAEHNZ010000003.1"/>
</dbReference>
<keyword evidence="1" id="KW-0175">Coiled coil</keyword>
<keyword evidence="3" id="KW-1185">Reference proteome</keyword>
<sequence length="453" mass="50098">MKKLFIILFALAQPIVLPAALLTVSYFVRQHEQRQADESLRLLKTAPLAPSAGGDALFLVNYDIADAKVRLQWITQYGTNALQGADEAAFNRLPSAVRAAKLPSIPKDDLACPPRDSDSGCLDAMRHELPAYRERLQQAAKQLANADALSQYPVFDYRINNLSSDALPPFAAVATQHTAAALDWVEHRQAVALSRVCRNLNTGRVLLRSRGGLLDTMVGSAIVARNTALAAEMLAEEPAWAMRFPEDCAFAFAPIVPGEANLCAAMQDEFRFFDEMLQSWMASDAAKMDEKSAFLARLVRVPALHRALFSYEHTRGLHAQNLAQFCTDAGKVAVQQDKPLAVAEPARETKSFTLRPACWGNFVGCVATDAMPSYAAYHDRLLDMLMQQRAFQAALALYELPAAERHEALPQILQQHSSPARQLSYDEKKKQIVFERYDSRENAVAKGVAVRLD</sequence>
<comment type="caution">
    <text evidence="2">The sequence shown here is derived from an EMBL/GenBank/DDBJ whole genome shotgun (WGS) entry which is preliminary data.</text>
</comment>
<gene>
    <name evidence="2" type="ORF">JDW22_08955</name>
</gene>
<organism evidence="2 3">
    <name type="scientific">Kingella bonacorsii</name>
    <dbReference type="NCBI Taxonomy" id="2796361"/>
    <lineage>
        <taxon>Bacteria</taxon>
        <taxon>Pseudomonadati</taxon>
        <taxon>Pseudomonadota</taxon>
        <taxon>Betaproteobacteria</taxon>
        <taxon>Neisseriales</taxon>
        <taxon>Neisseriaceae</taxon>
        <taxon>Kingella</taxon>
    </lineage>
</organism>
<accession>A0ABS1BTW5</accession>
<reference evidence="2 3" key="1">
    <citation type="journal article" date="2021" name="Pathogens">
        <title>Isolation and Characterization of Kingella bonacorsii sp. nov., A Novel Kingella Species Detected in a Stable Periodontitis Subject.</title>
        <authorList>
            <person name="Antezack A."/>
            <person name="Boxberger M."/>
            <person name="Rolland C."/>
            <person name="Monnet-Corti V."/>
            <person name="La Scola B."/>
        </authorList>
    </citation>
    <scope>NUCLEOTIDE SEQUENCE [LARGE SCALE GENOMIC DNA]</scope>
    <source>
        <strain evidence="2 3">Marseille-Q4569</strain>
    </source>
</reference>
<protein>
    <submittedName>
        <fullName evidence="2">Uncharacterized protein</fullName>
    </submittedName>
</protein>
<name>A0ABS1BTW5_9NEIS</name>
<dbReference type="EMBL" id="JAEHNZ010000003">
    <property type="protein sequence ID" value="MBK0396693.1"/>
    <property type="molecule type" value="Genomic_DNA"/>
</dbReference>
<proteinExistence type="predicted"/>
<evidence type="ECO:0000313" key="2">
    <source>
        <dbReference type="EMBL" id="MBK0396693.1"/>
    </source>
</evidence>
<dbReference type="Proteomes" id="UP000614058">
    <property type="component" value="Unassembled WGS sequence"/>
</dbReference>